<dbReference type="Proteomes" id="UP000694422">
    <property type="component" value="Unplaced"/>
</dbReference>
<reference evidence="5" key="1">
    <citation type="submission" date="2025-08" db="UniProtKB">
        <authorList>
            <consortium name="Ensembl"/>
        </authorList>
    </citation>
    <scope>IDENTIFICATION</scope>
</reference>
<comment type="similarity">
    <text evidence="1 2">Belongs to the MINDY deubiquitinase family. FAM188 subfamily.</text>
</comment>
<dbReference type="InterPro" id="IPR025257">
    <property type="entry name" value="MINDY-3/4_CD"/>
</dbReference>
<protein>
    <recommendedName>
        <fullName evidence="2">Ubiquitin carboxyl-terminal hydrolase MINDY</fullName>
        <ecNumber evidence="2">3.4.19.12</ecNumber>
    </recommendedName>
</protein>
<dbReference type="PANTHER" id="PTHR12473:SF18">
    <property type="entry name" value="INACTIVE UBIQUITIN CARBOXYL-TERMINAL HYDROLASE MINDY-4B"/>
    <property type="match status" value="1"/>
</dbReference>
<dbReference type="AlphaFoldDB" id="A0A8C9PY47"/>
<evidence type="ECO:0000256" key="2">
    <source>
        <dbReference type="RuleBase" id="RU367088"/>
    </source>
</evidence>
<dbReference type="GO" id="GO:0004843">
    <property type="term" value="F:cysteine-type deubiquitinase activity"/>
    <property type="evidence" value="ECO:0007669"/>
    <property type="project" value="UniProtKB-UniRule"/>
</dbReference>
<name>A0A8C9PY47_SPEDA</name>
<comment type="catalytic activity">
    <reaction evidence="2">
        <text>Thiol-dependent hydrolysis of ester, thioester, amide, peptide and isopeptide bonds formed by the C-terminal Gly of ubiquitin (a 76-residue protein attached to proteins as an intracellular targeting signal).</text>
        <dbReference type="EC" id="3.4.19.12"/>
    </reaction>
</comment>
<dbReference type="GO" id="GO:1990380">
    <property type="term" value="F:K48-linked deubiquitinase activity"/>
    <property type="evidence" value="ECO:0007669"/>
    <property type="project" value="UniProtKB-UniRule"/>
</dbReference>
<dbReference type="PANTHER" id="PTHR12473">
    <property type="entry name" value="UBIQUITIN CARBOXYL-TERMINAL HYDROLASE MINDY-4-RELATED"/>
    <property type="match status" value="1"/>
</dbReference>
<accession>A0A8C9PY47</accession>
<dbReference type="EC" id="3.4.19.12" evidence="2"/>
<evidence type="ECO:0000313" key="6">
    <source>
        <dbReference type="Proteomes" id="UP000694422"/>
    </source>
</evidence>
<evidence type="ECO:0000256" key="1">
    <source>
        <dbReference type="ARBA" id="ARBA00011074"/>
    </source>
</evidence>
<dbReference type="InterPro" id="IPR039785">
    <property type="entry name" value="MINY3/4"/>
</dbReference>
<feature type="compositionally biased region" description="Low complexity" evidence="3">
    <location>
        <begin position="61"/>
        <end position="74"/>
    </location>
</feature>
<keyword evidence="2" id="KW-0645">Protease</keyword>
<evidence type="ECO:0000313" key="5">
    <source>
        <dbReference type="Ensembl" id="ENSSDAP00000013746.1"/>
    </source>
</evidence>
<feature type="compositionally biased region" description="Polar residues" evidence="3">
    <location>
        <begin position="38"/>
        <end position="53"/>
    </location>
</feature>
<keyword evidence="2" id="KW-0788">Thiol protease</keyword>
<dbReference type="GO" id="GO:0071108">
    <property type="term" value="P:protein K48-linked deubiquitination"/>
    <property type="evidence" value="ECO:0007669"/>
    <property type="project" value="InterPro"/>
</dbReference>
<reference evidence="5" key="2">
    <citation type="submission" date="2025-09" db="UniProtKB">
        <authorList>
            <consortium name="Ensembl"/>
        </authorList>
    </citation>
    <scope>IDENTIFICATION</scope>
</reference>
<proteinExistence type="inferred from homology"/>
<organism evidence="5 6">
    <name type="scientific">Spermophilus dauricus</name>
    <name type="common">Daurian ground squirrel</name>
    <dbReference type="NCBI Taxonomy" id="99837"/>
    <lineage>
        <taxon>Eukaryota</taxon>
        <taxon>Metazoa</taxon>
        <taxon>Chordata</taxon>
        <taxon>Craniata</taxon>
        <taxon>Vertebrata</taxon>
        <taxon>Euteleostomi</taxon>
        <taxon>Mammalia</taxon>
        <taxon>Eutheria</taxon>
        <taxon>Euarchontoglires</taxon>
        <taxon>Glires</taxon>
        <taxon>Rodentia</taxon>
        <taxon>Sciuromorpha</taxon>
        <taxon>Sciuridae</taxon>
        <taxon>Xerinae</taxon>
        <taxon>Marmotini</taxon>
        <taxon>Spermophilus</taxon>
    </lineage>
</organism>
<dbReference type="Pfam" id="PF13898">
    <property type="entry name" value="MINDY-3_4_CD"/>
    <property type="match status" value="1"/>
</dbReference>
<dbReference type="Ensembl" id="ENSSDAT00000015591.1">
    <property type="protein sequence ID" value="ENSSDAP00000013746.1"/>
    <property type="gene ID" value="ENSSDAG00000012414.1"/>
</dbReference>
<feature type="region of interest" description="Disordered" evidence="3">
    <location>
        <begin position="38"/>
        <end position="74"/>
    </location>
</feature>
<evidence type="ECO:0000259" key="4">
    <source>
        <dbReference type="SMART" id="SM01174"/>
    </source>
</evidence>
<keyword evidence="2" id="KW-0378">Hydrolase</keyword>
<comment type="function">
    <text evidence="2">Hydrolase that can remove 'Lys-48'-linked conjugated ubiquitin from proteins.</text>
</comment>
<dbReference type="GO" id="GO:0006508">
    <property type="term" value="P:proteolysis"/>
    <property type="evidence" value="ECO:0007669"/>
    <property type="project" value="UniProtKB-KW"/>
</dbReference>
<feature type="domain" description="Deubiquitinating enzyme MINDY-3/4 conserved" evidence="4">
    <location>
        <begin position="103"/>
        <end position="452"/>
    </location>
</feature>
<dbReference type="SMART" id="SM01174">
    <property type="entry name" value="DUF4205"/>
    <property type="match status" value="1"/>
</dbReference>
<keyword evidence="6" id="KW-1185">Reference proteome</keyword>
<keyword evidence="2" id="KW-0833">Ubl conjugation pathway</keyword>
<sequence length="457" mass="51373">TDMEVSSGQQSPPELDLEEITRKIVFLDKWREIFRLGTNNATPQNHEGNSASADGTGDGTGTPQPRGQGRWPPRGLCPIPRPSVISSKSGGCPISLTVATKLRQSLFGNTIHIFSYDWNKAYFKFHSPFSDLAFALEVAKGGPRSIQMAVQGSIIKHLLFTRKDRDCHLRSLQDLSRQQQERALATVLTDILWVSGAAQKAVVCLVTEDTYVDWTPDYSRDNFTERLQLFEFSEKEAAEKFIGDHLESFKGEGSRGIVLFLYSLILSRTFERLQEDLDSTTPHLLQPSAGGFLCRQAILNMILTGRASPNVFNGCEKGEAQELLQGVLARSDIGYLQWGQDASQDDRLSEVGSMLKTPRFPIWLCNINGNCSVLFCTNRQLLSDWKMERVFDLYLYSGQRSQRGPAHLTVDTHSHHWEGGGREDGHRPGRRFSPLEMAIRTKWREATITWNGTGPFF</sequence>
<evidence type="ECO:0000256" key="3">
    <source>
        <dbReference type="SAM" id="MobiDB-lite"/>
    </source>
</evidence>